<dbReference type="PROSITE" id="PS50937">
    <property type="entry name" value="HTH_MERR_2"/>
    <property type="match status" value="1"/>
</dbReference>
<keyword evidence="3" id="KW-0238">DNA-binding</keyword>
<evidence type="ECO:0000256" key="2">
    <source>
        <dbReference type="ARBA" id="ARBA00023015"/>
    </source>
</evidence>
<evidence type="ECO:0000256" key="4">
    <source>
        <dbReference type="ARBA" id="ARBA00023163"/>
    </source>
</evidence>
<dbReference type="GO" id="GO:0003700">
    <property type="term" value="F:DNA-binding transcription factor activity"/>
    <property type="evidence" value="ECO:0007669"/>
    <property type="project" value="InterPro"/>
</dbReference>
<dbReference type="InterPro" id="IPR000551">
    <property type="entry name" value="MerR-type_HTH_dom"/>
</dbReference>
<dbReference type="Proteomes" id="UP000095558">
    <property type="component" value="Unassembled WGS sequence"/>
</dbReference>
<dbReference type="InterPro" id="IPR011256">
    <property type="entry name" value="Reg_factor_effector_dom_sf"/>
</dbReference>
<dbReference type="GO" id="GO:0003677">
    <property type="term" value="F:DNA binding"/>
    <property type="evidence" value="ECO:0007669"/>
    <property type="project" value="UniProtKB-KW"/>
</dbReference>
<dbReference type="SUPFAM" id="SSF55136">
    <property type="entry name" value="Probable bacterial effector-binding domain"/>
    <property type="match status" value="1"/>
</dbReference>
<dbReference type="SUPFAM" id="SSF46955">
    <property type="entry name" value="Putative DNA-binding domain"/>
    <property type="match status" value="1"/>
</dbReference>
<dbReference type="SMART" id="SM00422">
    <property type="entry name" value="HTH_MERR"/>
    <property type="match status" value="1"/>
</dbReference>
<dbReference type="CDD" id="cd01107">
    <property type="entry name" value="HTH_BmrR"/>
    <property type="match status" value="1"/>
</dbReference>
<dbReference type="Gene3D" id="1.10.1660.10">
    <property type="match status" value="1"/>
</dbReference>
<gene>
    <name evidence="6" type="primary">bmrR</name>
    <name evidence="6" type="ORF">ERS852470_02049</name>
</gene>
<name>A0A174E7F3_9CLOT</name>
<evidence type="ECO:0000256" key="1">
    <source>
        <dbReference type="ARBA" id="ARBA00022491"/>
    </source>
</evidence>
<dbReference type="PANTHER" id="PTHR30204:SF69">
    <property type="entry name" value="MERR-FAMILY TRANSCRIPTIONAL REGULATOR"/>
    <property type="match status" value="1"/>
</dbReference>
<dbReference type="Gene3D" id="3.20.80.10">
    <property type="entry name" value="Regulatory factor, effector binding domain"/>
    <property type="match status" value="1"/>
</dbReference>
<dbReference type="RefSeq" id="WP_055276724.1">
    <property type="nucleotide sequence ID" value="NZ_CYZV01000021.1"/>
</dbReference>
<keyword evidence="4" id="KW-0804">Transcription</keyword>
<reference evidence="6 7" key="1">
    <citation type="submission" date="2015-09" db="EMBL/GenBank/DDBJ databases">
        <authorList>
            <consortium name="Pathogen Informatics"/>
        </authorList>
    </citation>
    <scope>NUCLEOTIDE SEQUENCE [LARGE SCALE GENOMIC DNA]</scope>
    <source>
        <strain evidence="6 7">2789STDY5834855</strain>
    </source>
</reference>
<dbReference type="OrthoDB" id="9773308at2"/>
<evidence type="ECO:0000259" key="5">
    <source>
        <dbReference type="PROSITE" id="PS50937"/>
    </source>
</evidence>
<feature type="domain" description="HTH merR-type" evidence="5">
    <location>
        <begin position="4"/>
        <end position="74"/>
    </location>
</feature>
<dbReference type="InterPro" id="IPR009061">
    <property type="entry name" value="DNA-bd_dom_put_sf"/>
</dbReference>
<dbReference type="InterPro" id="IPR047057">
    <property type="entry name" value="MerR_fam"/>
</dbReference>
<dbReference type="Pfam" id="PF13411">
    <property type="entry name" value="MerR_1"/>
    <property type="match status" value="1"/>
</dbReference>
<dbReference type="PANTHER" id="PTHR30204">
    <property type="entry name" value="REDOX-CYCLING DRUG-SENSING TRANSCRIPTIONAL ACTIVATOR SOXR"/>
    <property type="match status" value="1"/>
</dbReference>
<evidence type="ECO:0000256" key="3">
    <source>
        <dbReference type="ARBA" id="ARBA00023125"/>
    </source>
</evidence>
<accession>A0A174E7F3</accession>
<sequence length="271" mass="31945">METYFSVGEISKLTNVPIQTLRYYDKMGLLKPAYINEQNNYRYYSINQFIKIDLLKQCKLMGLSLKEIEELLKGEITADSMIKILEQQRMVLDEKIKELEAVKSYIDFLDFRIKESTVVEKTEIFIKENEERVVKRYNCIMKNVKEVELNLRKVLLEAEKDDCMLNSELAFEASLENLKNEGKVVYTAIMLYKHAKGVDNCENVILPKGKYLTMYYDDGYKNNLKYYKKMLNYIEKNNIETIGDFNEFSILSRINSNEAEKSIIQLEIKIK</sequence>
<keyword evidence="2" id="KW-0805">Transcription regulation</keyword>
<keyword evidence="1" id="KW-0678">Repressor</keyword>
<dbReference type="EMBL" id="CYZV01000021">
    <property type="protein sequence ID" value="CUO33673.1"/>
    <property type="molecule type" value="Genomic_DNA"/>
</dbReference>
<protein>
    <submittedName>
        <fullName evidence="6">MerR family transcriptional regulator</fullName>
    </submittedName>
</protein>
<evidence type="ECO:0000313" key="6">
    <source>
        <dbReference type="EMBL" id="CUO33673.1"/>
    </source>
</evidence>
<evidence type="ECO:0000313" key="7">
    <source>
        <dbReference type="Proteomes" id="UP000095558"/>
    </source>
</evidence>
<proteinExistence type="predicted"/>
<organism evidence="6 7">
    <name type="scientific">Clostridium disporicum</name>
    <dbReference type="NCBI Taxonomy" id="84024"/>
    <lineage>
        <taxon>Bacteria</taxon>
        <taxon>Bacillati</taxon>
        <taxon>Bacillota</taxon>
        <taxon>Clostridia</taxon>
        <taxon>Eubacteriales</taxon>
        <taxon>Clostridiaceae</taxon>
        <taxon>Clostridium</taxon>
    </lineage>
</organism>
<dbReference type="AlphaFoldDB" id="A0A174E7F3"/>